<evidence type="ECO:0000256" key="3">
    <source>
        <dbReference type="ARBA" id="ARBA00022525"/>
    </source>
</evidence>
<dbReference type="Proteomes" id="UP001358586">
    <property type="component" value="Chromosome 4"/>
</dbReference>
<organism evidence="5 6">
    <name type="scientific">Gossypium arboreum</name>
    <name type="common">Tree cotton</name>
    <name type="synonym">Gossypium nanking</name>
    <dbReference type="NCBI Taxonomy" id="29729"/>
    <lineage>
        <taxon>Eukaryota</taxon>
        <taxon>Viridiplantae</taxon>
        <taxon>Streptophyta</taxon>
        <taxon>Embryophyta</taxon>
        <taxon>Tracheophyta</taxon>
        <taxon>Spermatophyta</taxon>
        <taxon>Magnoliopsida</taxon>
        <taxon>eudicotyledons</taxon>
        <taxon>Gunneridae</taxon>
        <taxon>Pentapetalae</taxon>
        <taxon>rosids</taxon>
        <taxon>malvids</taxon>
        <taxon>Malvales</taxon>
        <taxon>Malvaceae</taxon>
        <taxon>Malvoideae</taxon>
        <taxon>Gossypium</taxon>
    </lineage>
</organism>
<sequence>MSMPWWDTLGLKREKLSHLHFYFRDVVFGKNATVVRVTTSTNRSSSLLFSDVIFIDDLLTIEPDVNLRMVGKTQGAYALVSLNELSLLMVISFAFTKGKYNSSTLSVLRCNEIFSAVREMPIVGGSGLFRFA</sequence>
<accession>A0ABR0QD79</accession>
<dbReference type="Gene3D" id="2.40.480.10">
    <property type="entry name" value="Allene oxide cyclase-like"/>
    <property type="match status" value="1"/>
</dbReference>
<evidence type="ECO:0000256" key="2">
    <source>
        <dbReference type="ARBA" id="ARBA00011738"/>
    </source>
</evidence>
<comment type="function">
    <text evidence="4">Dirigent proteins impart stereoselectivity on the phenoxy radical-coupling reaction, yielding optically active lignans from two molecules of coniferyl alcohol in the biosynthesis of lignans, flavonolignans, and alkaloids and thus plays a central role in plant secondary metabolism.</text>
</comment>
<keyword evidence="4" id="KW-0052">Apoplast</keyword>
<evidence type="ECO:0000313" key="6">
    <source>
        <dbReference type="Proteomes" id="UP001358586"/>
    </source>
</evidence>
<comment type="subunit">
    <text evidence="2 4">Homodimer.</text>
</comment>
<dbReference type="Pfam" id="PF03018">
    <property type="entry name" value="Dirigent"/>
    <property type="match status" value="1"/>
</dbReference>
<evidence type="ECO:0000256" key="1">
    <source>
        <dbReference type="ARBA" id="ARBA00010746"/>
    </source>
</evidence>
<keyword evidence="3 4" id="KW-0964">Secreted</keyword>
<evidence type="ECO:0000256" key="4">
    <source>
        <dbReference type="RuleBase" id="RU363099"/>
    </source>
</evidence>
<comment type="subcellular location">
    <subcellularLocation>
        <location evidence="4">Secreted</location>
        <location evidence="4">Extracellular space</location>
        <location evidence="4">Apoplast</location>
    </subcellularLocation>
</comment>
<comment type="similarity">
    <text evidence="1 4">Belongs to the plant dirigent protein family.</text>
</comment>
<keyword evidence="6" id="KW-1185">Reference proteome</keyword>
<dbReference type="InterPro" id="IPR044859">
    <property type="entry name" value="Allene_oxi_cyc_Dirigent"/>
</dbReference>
<name>A0ABR0QD79_GOSAR</name>
<evidence type="ECO:0000313" key="5">
    <source>
        <dbReference type="EMBL" id="KAK5837151.1"/>
    </source>
</evidence>
<proteinExistence type="inferred from homology"/>
<comment type="caution">
    <text evidence="5">The sequence shown here is derived from an EMBL/GenBank/DDBJ whole genome shotgun (WGS) entry which is preliminary data.</text>
</comment>
<dbReference type="InterPro" id="IPR004265">
    <property type="entry name" value="Dirigent"/>
</dbReference>
<protein>
    <recommendedName>
        <fullName evidence="4">Dirigent protein</fullName>
    </recommendedName>
</protein>
<dbReference type="EMBL" id="JARKNE010000004">
    <property type="protein sequence ID" value="KAK5837151.1"/>
    <property type="molecule type" value="Genomic_DNA"/>
</dbReference>
<gene>
    <name evidence="5" type="ORF">PVK06_012961</name>
</gene>
<reference evidence="5 6" key="1">
    <citation type="submission" date="2023-03" db="EMBL/GenBank/DDBJ databases">
        <title>WGS of Gossypium arboreum.</title>
        <authorList>
            <person name="Yu D."/>
        </authorList>
    </citation>
    <scope>NUCLEOTIDE SEQUENCE [LARGE SCALE GENOMIC DNA]</scope>
    <source>
        <tissue evidence="5">Leaf</tissue>
    </source>
</reference>
<dbReference type="PANTHER" id="PTHR21495">
    <property type="entry name" value="NUCLEOPORIN-RELATED"/>
    <property type="match status" value="1"/>
</dbReference>